<evidence type="ECO:0000256" key="1">
    <source>
        <dbReference type="ARBA" id="ARBA00023125"/>
    </source>
</evidence>
<organism evidence="3 4">
    <name type="scientific">Gracilibacillus orientalis</name>
    <dbReference type="NCBI Taxonomy" id="334253"/>
    <lineage>
        <taxon>Bacteria</taxon>
        <taxon>Bacillati</taxon>
        <taxon>Bacillota</taxon>
        <taxon>Bacilli</taxon>
        <taxon>Bacillales</taxon>
        <taxon>Bacillaceae</taxon>
        <taxon>Gracilibacillus</taxon>
    </lineage>
</organism>
<dbReference type="InterPro" id="IPR050807">
    <property type="entry name" value="TransReg_Diox_bact_type"/>
</dbReference>
<accession>A0A1I4HZJ6</accession>
<name>A0A1I4HZJ6_9BACI</name>
<dbReference type="AlphaFoldDB" id="A0A1I4HZJ6"/>
<gene>
    <name evidence="3" type="ORF">SAMN04487943_101727</name>
</gene>
<protein>
    <submittedName>
        <fullName evidence="3">Helix-turn-helix domain-containing protein</fullName>
    </submittedName>
</protein>
<dbReference type="GO" id="GO:0003700">
    <property type="term" value="F:DNA-binding transcription factor activity"/>
    <property type="evidence" value="ECO:0007669"/>
    <property type="project" value="TreeGrafter"/>
</dbReference>
<evidence type="ECO:0000313" key="4">
    <source>
        <dbReference type="Proteomes" id="UP000198565"/>
    </source>
</evidence>
<dbReference type="GO" id="GO:0003677">
    <property type="term" value="F:DNA binding"/>
    <property type="evidence" value="ECO:0007669"/>
    <property type="project" value="UniProtKB-KW"/>
</dbReference>
<dbReference type="PROSITE" id="PS50943">
    <property type="entry name" value="HTH_CROC1"/>
    <property type="match status" value="1"/>
</dbReference>
<dbReference type="PANTHER" id="PTHR46797">
    <property type="entry name" value="HTH-TYPE TRANSCRIPTIONAL REGULATOR"/>
    <property type="match status" value="1"/>
</dbReference>
<sequence>MDKLNIGKQLRSLRKSLNLTTQEVANRVNISQSYISRFENNRSVPDVDMLSKILKALGTDMASFFSYAEDNQSIPEDLAQLIEMSKQLTPEERIKLTEFLNVLKRNT</sequence>
<dbReference type="Pfam" id="PF01381">
    <property type="entry name" value="HTH_3"/>
    <property type="match status" value="1"/>
</dbReference>
<dbReference type="CDD" id="cd00093">
    <property type="entry name" value="HTH_XRE"/>
    <property type="match status" value="1"/>
</dbReference>
<evidence type="ECO:0000313" key="3">
    <source>
        <dbReference type="EMBL" id="SFL47257.1"/>
    </source>
</evidence>
<feature type="domain" description="HTH cro/C1-type" evidence="2">
    <location>
        <begin position="10"/>
        <end position="64"/>
    </location>
</feature>
<reference evidence="4" key="1">
    <citation type="submission" date="2016-10" db="EMBL/GenBank/DDBJ databases">
        <authorList>
            <person name="Varghese N."/>
            <person name="Submissions S."/>
        </authorList>
    </citation>
    <scope>NUCLEOTIDE SEQUENCE [LARGE SCALE GENOMIC DNA]</scope>
    <source>
        <strain evidence="4">CGMCC 1.4250</strain>
    </source>
</reference>
<evidence type="ECO:0000259" key="2">
    <source>
        <dbReference type="PROSITE" id="PS50943"/>
    </source>
</evidence>
<dbReference type="SUPFAM" id="SSF47413">
    <property type="entry name" value="lambda repressor-like DNA-binding domains"/>
    <property type="match status" value="1"/>
</dbReference>
<dbReference type="InterPro" id="IPR010982">
    <property type="entry name" value="Lambda_DNA-bd_dom_sf"/>
</dbReference>
<dbReference type="InterPro" id="IPR001387">
    <property type="entry name" value="Cro/C1-type_HTH"/>
</dbReference>
<dbReference type="PANTHER" id="PTHR46797:SF2">
    <property type="entry name" value="TRANSCRIPTIONAL REGULATOR"/>
    <property type="match status" value="1"/>
</dbReference>
<dbReference type="OrthoDB" id="1150409at2"/>
<dbReference type="SMART" id="SM00530">
    <property type="entry name" value="HTH_XRE"/>
    <property type="match status" value="1"/>
</dbReference>
<dbReference type="GO" id="GO:0005829">
    <property type="term" value="C:cytosol"/>
    <property type="evidence" value="ECO:0007669"/>
    <property type="project" value="TreeGrafter"/>
</dbReference>
<dbReference type="Gene3D" id="1.10.260.40">
    <property type="entry name" value="lambda repressor-like DNA-binding domains"/>
    <property type="match status" value="1"/>
</dbReference>
<dbReference type="RefSeq" id="WP_091481186.1">
    <property type="nucleotide sequence ID" value="NZ_FOTR01000001.1"/>
</dbReference>
<keyword evidence="4" id="KW-1185">Reference proteome</keyword>
<dbReference type="EMBL" id="FOTR01000001">
    <property type="protein sequence ID" value="SFL47257.1"/>
    <property type="molecule type" value="Genomic_DNA"/>
</dbReference>
<keyword evidence="1" id="KW-0238">DNA-binding</keyword>
<dbReference type="Proteomes" id="UP000198565">
    <property type="component" value="Unassembled WGS sequence"/>
</dbReference>
<proteinExistence type="predicted"/>
<dbReference type="STRING" id="334253.SAMN04487943_101727"/>